<dbReference type="RefSeq" id="WP_203005270.1">
    <property type="nucleotide sequence ID" value="NZ_JADWYU010000091.1"/>
</dbReference>
<reference evidence="2" key="1">
    <citation type="submission" date="2020-12" db="EMBL/GenBank/DDBJ databases">
        <title>Genomic characterization of non-nitrogen-fixing Frankia strains.</title>
        <authorList>
            <person name="Carlos-Shanley C."/>
            <person name="Guerra T."/>
            <person name="Hahn D."/>
        </authorList>
    </citation>
    <scope>NUCLEOTIDE SEQUENCE</scope>
    <source>
        <strain evidence="2">CN6</strain>
    </source>
</reference>
<accession>A0A937RVJ2</accession>
<protein>
    <submittedName>
        <fullName evidence="2">Nuclear transport factor 2 family protein</fullName>
    </submittedName>
</protein>
<dbReference type="EMBL" id="JAEACQ010000345">
    <property type="protein sequence ID" value="MBL7632651.1"/>
    <property type="molecule type" value="Genomic_DNA"/>
</dbReference>
<dbReference type="Pfam" id="PF12680">
    <property type="entry name" value="SnoaL_2"/>
    <property type="match status" value="2"/>
</dbReference>
<dbReference type="Gene3D" id="3.10.450.50">
    <property type="match status" value="2"/>
</dbReference>
<dbReference type="InterPro" id="IPR037401">
    <property type="entry name" value="SnoaL-like"/>
</dbReference>
<evidence type="ECO:0000313" key="3">
    <source>
        <dbReference type="Proteomes" id="UP000604475"/>
    </source>
</evidence>
<dbReference type="Proteomes" id="UP000604475">
    <property type="component" value="Unassembled WGS sequence"/>
</dbReference>
<organism evidence="2 3">
    <name type="scientific">Frankia nepalensis</name>
    <dbReference type="NCBI Taxonomy" id="1836974"/>
    <lineage>
        <taxon>Bacteria</taxon>
        <taxon>Bacillati</taxon>
        <taxon>Actinomycetota</taxon>
        <taxon>Actinomycetes</taxon>
        <taxon>Frankiales</taxon>
        <taxon>Frankiaceae</taxon>
        <taxon>Frankia</taxon>
    </lineage>
</organism>
<comment type="caution">
    <text evidence="2">The sequence shown here is derived from an EMBL/GenBank/DDBJ whole genome shotgun (WGS) entry which is preliminary data.</text>
</comment>
<gene>
    <name evidence="2" type="ORF">I7412_36975</name>
</gene>
<name>A0A937RVJ2_9ACTN</name>
<dbReference type="AlphaFoldDB" id="A0A937RVJ2"/>
<evidence type="ECO:0000259" key="1">
    <source>
        <dbReference type="Pfam" id="PF12680"/>
    </source>
</evidence>
<dbReference type="SUPFAM" id="SSF54427">
    <property type="entry name" value="NTF2-like"/>
    <property type="match status" value="2"/>
</dbReference>
<proteinExistence type="predicted"/>
<keyword evidence="3" id="KW-1185">Reference proteome</keyword>
<feature type="domain" description="SnoaL-like" evidence="1">
    <location>
        <begin position="183"/>
        <end position="246"/>
    </location>
</feature>
<evidence type="ECO:0000313" key="2">
    <source>
        <dbReference type="EMBL" id="MBL7632651.1"/>
    </source>
</evidence>
<sequence>MRNYPREEIEAAWAEYRRRGVETYDWPAWGKMFTDDALYEEHNLGVFRGQNAIEDWIVSCMAEYPAMTMWIEWAAIDGDRIGFYIWNNLPDPTGTGKRFGFPNTAFLEYGGDGKFRFEGDYYNPADAERVFGEWIQAGGRRTTPQDRSLRGITDWAPQPPAPAFPRAEVEAEFARYRERAALAVATGDWDQWADQFTDDAHYREHHYGYFRGQREIRDWINSVMQPFPTMEFPVSYYLIDGNRVNALIPNILPPPEGDDGYYGFDVNTILHYAGGGKWSYEEDVYSPREAEDVVKRWIAAGGVIPS</sequence>
<dbReference type="InterPro" id="IPR032710">
    <property type="entry name" value="NTF2-like_dom_sf"/>
</dbReference>
<feature type="domain" description="SnoaL-like" evidence="1">
    <location>
        <begin position="20"/>
        <end position="114"/>
    </location>
</feature>